<dbReference type="Proteomes" id="UP001500212">
    <property type="component" value="Unassembled WGS sequence"/>
</dbReference>
<reference evidence="2" key="1">
    <citation type="journal article" date="2019" name="Int. J. Syst. Evol. Microbiol.">
        <title>The Global Catalogue of Microorganisms (GCM) 10K type strain sequencing project: providing services to taxonomists for standard genome sequencing and annotation.</title>
        <authorList>
            <consortium name="The Broad Institute Genomics Platform"/>
            <consortium name="The Broad Institute Genome Sequencing Center for Infectious Disease"/>
            <person name="Wu L."/>
            <person name="Ma J."/>
        </authorList>
    </citation>
    <scope>NUCLEOTIDE SEQUENCE [LARGE SCALE GENOMIC DNA]</scope>
    <source>
        <strain evidence="2">JCM 17938</strain>
    </source>
</reference>
<evidence type="ECO:0000313" key="1">
    <source>
        <dbReference type="EMBL" id="GAA4602740.1"/>
    </source>
</evidence>
<evidence type="ECO:0008006" key="3">
    <source>
        <dbReference type="Google" id="ProtNLM"/>
    </source>
</evidence>
<dbReference type="InterPro" id="IPR029058">
    <property type="entry name" value="AB_hydrolase_fold"/>
</dbReference>
<evidence type="ECO:0000313" key="2">
    <source>
        <dbReference type="Proteomes" id="UP001500212"/>
    </source>
</evidence>
<organism evidence="1 2">
    <name type="scientific">Actinoallomurus liliacearum</name>
    <dbReference type="NCBI Taxonomy" id="1080073"/>
    <lineage>
        <taxon>Bacteria</taxon>
        <taxon>Bacillati</taxon>
        <taxon>Actinomycetota</taxon>
        <taxon>Actinomycetes</taxon>
        <taxon>Streptosporangiales</taxon>
        <taxon>Thermomonosporaceae</taxon>
        <taxon>Actinoallomurus</taxon>
    </lineage>
</organism>
<dbReference type="EMBL" id="BAABHJ010000002">
    <property type="protein sequence ID" value="GAA4602740.1"/>
    <property type="molecule type" value="Genomic_DNA"/>
</dbReference>
<proteinExistence type="predicted"/>
<comment type="caution">
    <text evidence="1">The sequence shown here is derived from an EMBL/GenBank/DDBJ whole genome shotgun (WGS) entry which is preliminary data.</text>
</comment>
<dbReference type="Gene3D" id="3.40.50.1820">
    <property type="entry name" value="alpha/beta hydrolase"/>
    <property type="match status" value="1"/>
</dbReference>
<gene>
    <name evidence="1" type="ORF">GCM10023195_08680</name>
</gene>
<protein>
    <recommendedName>
        <fullName evidence="3">DUF676 domain-containing protein</fullName>
    </recommendedName>
</protein>
<dbReference type="SUPFAM" id="SSF53474">
    <property type="entry name" value="alpha/beta-Hydrolases"/>
    <property type="match status" value="1"/>
</dbReference>
<keyword evidence="2" id="KW-1185">Reference proteome</keyword>
<name>A0ABP8TE27_9ACTN</name>
<sequence length="461" mass="50599">MRYGALVNDTYTEAVADLMTQEARIDVELTWNQAEEESSTEKVAEFAKDLPPGPWFGTPTGVARAGGRQPNHTWPLRSARPYRREIALGEAAVYLADGHDELERPFIFADGFNYGPSDLPGLFAHFNAPYPGGEVGFLDQLLAAGIDVILVGFEQRHTHIQANAGVVISAINEAVQRRRGDAELIVGGVSMGGIITRYALAEMEKQNQDHQTATYLSWDSPHNGAWIPLVLQQMAYFFESLPTGPGKIKKAELIRSPAAQQLLYAWIPDAKYEGPVATSSELRTQFLDELRELGQFPERPHKLGVANGAGNGTGRDLPPGMEVFKYQIPLVVYAQANFQPDGGERKRIGEMRAAGQVRRGFTSHVPGLDGVPGGTLDSFGQIAEELGADIPETYKFSCFVPSVSAVALDYDPAEWDVDPYKNVEANGAKTALDEFKCDSENTMHSQVTKPLVDWIVERIVH</sequence>
<accession>A0ABP8TE27</accession>